<proteinExistence type="predicted"/>
<dbReference type="GO" id="GO:0004523">
    <property type="term" value="F:RNA-DNA hybrid ribonuclease activity"/>
    <property type="evidence" value="ECO:0007669"/>
    <property type="project" value="InterPro"/>
</dbReference>
<dbReference type="CDD" id="cd06222">
    <property type="entry name" value="RNase_H_like"/>
    <property type="match status" value="1"/>
</dbReference>
<dbReference type="InterPro" id="IPR012337">
    <property type="entry name" value="RNaseH-like_sf"/>
</dbReference>
<evidence type="ECO:0000313" key="3">
    <source>
        <dbReference type="Proteomes" id="UP000834106"/>
    </source>
</evidence>
<dbReference type="PANTHER" id="PTHR47723:SF19">
    <property type="entry name" value="POLYNUCLEOTIDYL TRANSFERASE, RIBONUCLEASE H-LIKE SUPERFAMILY PROTEIN"/>
    <property type="match status" value="1"/>
</dbReference>
<dbReference type="Pfam" id="PF13456">
    <property type="entry name" value="RVT_3"/>
    <property type="match status" value="1"/>
</dbReference>
<dbReference type="SUPFAM" id="SSF53098">
    <property type="entry name" value="Ribonuclease H-like"/>
    <property type="match status" value="1"/>
</dbReference>
<dbReference type="GO" id="GO:0003676">
    <property type="term" value="F:nucleic acid binding"/>
    <property type="evidence" value="ECO:0007669"/>
    <property type="project" value="InterPro"/>
</dbReference>
<evidence type="ECO:0000313" key="2">
    <source>
        <dbReference type="EMBL" id="CAI9753147.1"/>
    </source>
</evidence>
<dbReference type="Gene3D" id="3.30.420.10">
    <property type="entry name" value="Ribonuclease H-like superfamily/Ribonuclease H"/>
    <property type="match status" value="1"/>
</dbReference>
<feature type="domain" description="RNase H type-1" evidence="1">
    <location>
        <begin position="52"/>
        <end position="172"/>
    </location>
</feature>
<dbReference type="InterPro" id="IPR002156">
    <property type="entry name" value="RNaseH_domain"/>
</dbReference>
<name>A0AAD2DG60_9LAMI</name>
<reference evidence="2" key="1">
    <citation type="submission" date="2023-05" db="EMBL/GenBank/DDBJ databases">
        <authorList>
            <person name="Huff M."/>
        </authorList>
    </citation>
    <scope>NUCLEOTIDE SEQUENCE</scope>
</reference>
<dbReference type="InterPro" id="IPR044730">
    <property type="entry name" value="RNase_H-like_dom_plant"/>
</dbReference>
<accession>A0AAD2DG60</accession>
<keyword evidence="3" id="KW-1185">Reference proteome</keyword>
<organism evidence="2 3">
    <name type="scientific">Fraxinus pennsylvanica</name>
    <dbReference type="NCBI Taxonomy" id="56036"/>
    <lineage>
        <taxon>Eukaryota</taxon>
        <taxon>Viridiplantae</taxon>
        <taxon>Streptophyta</taxon>
        <taxon>Embryophyta</taxon>
        <taxon>Tracheophyta</taxon>
        <taxon>Spermatophyta</taxon>
        <taxon>Magnoliopsida</taxon>
        <taxon>eudicotyledons</taxon>
        <taxon>Gunneridae</taxon>
        <taxon>Pentapetalae</taxon>
        <taxon>asterids</taxon>
        <taxon>lamiids</taxon>
        <taxon>Lamiales</taxon>
        <taxon>Oleaceae</taxon>
        <taxon>Oleeae</taxon>
        <taxon>Fraxinus</taxon>
    </lineage>
</organism>
<sequence>MESTLVQCKQAVEHAISMYKAYNEIWLASPKSIKTVYQWQKPPDGFVKMNVDEAIFEDIRKAGVGVVLRDATGGVLMAAIKREDDVDEVATIEALAILRGLQLCIPLGFRKLVIESDCLLLVQELQASSEPLANAGNIIADVKQLLSRFQEVQIQHVNRMGNSVAHALARNAWNVVDISLWWDHLPSFLQNFLWLDANSRMDDD</sequence>
<dbReference type="PANTHER" id="PTHR47723">
    <property type="entry name" value="OS05G0353850 PROTEIN"/>
    <property type="match status" value="1"/>
</dbReference>
<evidence type="ECO:0000259" key="1">
    <source>
        <dbReference type="Pfam" id="PF13456"/>
    </source>
</evidence>
<gene>
    <name evidence="2" type="ORF">FPE_LOCUS578</name>
</gene>
<dbReference type="InterPro" id="IPR036397">
    <property type="entry name" value="RNaseH_sf"/>
</dbReference>
<protein>
    <recommendedName>
        <fullName evidence="1">RNase H type-1 domain-containing protein</fullName>
    </recommendedName>
</protein>
<dbReference type="Proteomes" id="UP000834106">
    <property type="component" value="Chromosome 1"/>
</dbReference>
<dbReference type="InterPro" id="IPR053151">
    <property type="entry name" value="RNase_H-like"/>
</dbReference>
<dbReference type="EMBL" id="OU503036">
    <property type="protein sequence ID" value="CAI9753147.1"/>
    <property type="molecule type" value="Genomic_DNA"/>
</dbReference>
<dbReference type="AlphaFoldDB" id="A0AAD2DG60"/>